<name>A0A839RSR9_9ACTN</name>
<dbReference type="Gene3D" id="2.40.410.10">
    <property type="entry name" value="putative membrane protein from Corynebacterium diphtheriae superfamily"/>
    <property type="match status" value="1"/>
</dbReference>
<keyword evidence="1" id="KW-1133">Transmembrane helix</keyword>
<dbReference type="Pfam" id="PF11580">
    <property type="entry name" value="DUF3239"/>
    <property type="match status" value="1"/>
</dbReference>
<comment type="caution">
    <text evidence="2">The sequence shown here is derived from an EMBL/GenBank/DDBJ whole genome shotgun (WGS) entry which is preliminary data.</text>
</comment>
<evidence type="ECO:0000256" key="1">
    <source>
        <dbReference type="SAM" id="Phobius"/>
    </source>
</evidence>
<dbReference type="EMBL" id="JACHWS010000003">
    <property type="protein sequence ID" value="MBB3039397.1"/>
    <property type="molecule type" value="Genomic_DNA"/>
</dbReference>
<dbReference type="InterPro" id="IPR021632">
    <property type="entry name" value="DUF3239"/>
</dbReference>
<evidence type="ECO:0000313" key="3">
    <source>
        <dbReference type="Proteomes" id="UP000567922"/>
    </source>
</evidence>
<keyword evidence="3" id="KW-1185">Reference proteome</keyword>
<keyword evidence="1" id="KW-0472">Membrane</keyword>
<sequence length="218" mass="24244">MRTLDFLVDIPHARRVNEQLAELRRLQVSAGIFAVAMVGGAIGLFIVGQTWAIITAIVLIVAALACAYAGIVAPQRATDLKKMYSEHELVPAVVTAVRPRGFTMMALVNLTRDRSQEPRWALVPRRAQNLPGHRVKVGERVPCVAVTDASKMSQYWQRVQPVPIAWAARDEEVLKRAQRAISQSEWIVLEKNVKRGEEAEKSRGYLTLSASELPADLR</sequence>
<evidence type="ECO:0008006" key="4">
    <source>
        <dbReference type="Google" id="ProtNLM"/>
    </source>
</evidence>
<dbReference type="OrthoDB" id="4548219at2"/>
<dbReference type="AlphaFoldDB" id="A0A839RSR9"/>
<feature type="transmembrane region" description="Helical" evidence="1">
    <location>
        <begin position="53"/>
        <end position="73"/>
    </location>
</feature>
<accession>A0A839RSR9</accession>
<dbReference type="Proteomes" id="UP000567922">
    <property type="component" value="Unassembled WGS sequence"/>
</dbReference>
<evidence type="ECO:0000313" key="2">
    <source>
        <dbReference type="EMBL" id="MBB3039397.1"/>
    </source>
</evidence>
<gene>
    <name evidence="2" type="ORF">FHU29_003866</name>
</gene>
<protein>
    <recommendedName>
        <fullName evidence="4">DUF3239 domain-containing protein</fullName>
    </recommendedName>
</protein>
<dbReference type="InterPro" id="IPR023124">
    <property type="entry name" value="DUF3239_dom_sf"/>
</dbReference>
<feature type="transmembrane region" description="Helical" evidence="1">
    <location>
        <begin position="28"/>
        <end position="47"/>
    </location>
</feature>
<keyword evidence="1" id="KW-0812">Transmembrane</keyword>
<proteinExistence type="predicted"/>
<organism evidence="2 3">
    <name type="scientific">Hoyosella altamirensis</name>
    <dbReference type="NCBI Taxonomy" id="616997"/>
    <lineage>
        <taxon>Bacteria</taxon>
        <taxon>Bacillati</taxon>
        <taxon>Actinomycetota</taxon>
        <taxon>Actinomycetes</taxon>
        <taxon>Mycobacteriales</taxon>
        <taxon>Hoyosellaceae</taxon>
        <taxon>Hoyosella</taxon>
    </lineage>
</organism>
<reference evidence="2 3" key="1">
    <citation type="submission" date="2020-08" db="EMBL/GenBank/DDBJ databases">
        <title>Sequencing the genomes of 1000 actinobacteria strains.</title>
        <authorList>
            <person name="Klenk H.-P."/>
        </authorList>
    </citation>
    <scope>NUCLEOTIDE SEQUENCE [LARGE SCALE GENOMIC DNA]</scope>
    <source>
        <strain evidence="2 3">DSM 45258</strain>
    </source>
</reference>
<dbReference type="RefSeq" id="WP_064442578.1">
    <property type="nucleotide sequence ID" value="NZ_BDDI01000029.1"/>
</dbReference>